<sequence length="163" mass="17058">MIGLGDVDGVDTDMNIRAAALELAVDAYDPDQVMISVPGARVMPAAEEIVETAKAFEAYLRGTDQAEDEPAEPKAEEPPPCNCSMCAQRRKAETFQRIAAAARRLGKPADPPTDSVNPLGTLAGLILGGETVDDHLSRCSDCRTLVKAAGGLVPPWLGGRSGG</sequence>
<keyword evidence="3" id="KW-1185">Reference proteome</keyword>
<feature type="region of interest" description="Disordered" evidence="1">
    <location>
        <begin position="60"/>
        <end position="81"/>
    </location>
</feature>
<dbReference type="Proteomes" id="UP000239415">
    <property type="component" value="Unassembled WGS sequence"/>
</dbReference>
<proteinExistence type="predicted"/>
<reference evidence="2 3" key="1">
    <citation type="submission" date="2018-03" db="EMBL/GenBank/DDBJ databases">
        <title>Genomic Encyclopedia of Archaeal and Bacterial Type Strains, Phase II (KMG-II): from individual species to whole genera.</title>
        <authorList>
            <person name="Goeker M."/>
        </authorList>
    </citation>
    <scope>NUCLEOTIDE SEQUENCE [LARGE SCALE GENOMIC DNA]</scope>
    <source>
        <strain evidence="2 3">DSM 43146</strain>
    </source>
</reference>
<gene>
    <name evidence="2" type="ORF">CLV67_14265</name>
</gene>
<comment type="caution">
    <text evidence="2">The sequence shown here is derived from an EMBL/GenBank/DDBJ whole genome shotgun (WGS) entry which is preliminary data.</text>
</comment>
<dbReference type="RefSeq" id="WP_106330952.1">
    <property type="nucleotide sequence ID" value="NZ_BOMO01000163.1"/>
</dbReference>
<organism evidence="2 3">
    <name type="scientific">Actinoplanes italicus</name>
    <dbReference type="NCBI Taxonomy" id="113567"/>
    <lineage>
        <taxon>Bacteria</taxon>
        <taxon>Bacillati</taxon>
        <taxon>Actinomycetota</taxon>
        <taxon>Actinomycetes</taxon>
        <taxon>Micromonosporales</taxon>
        <taxon>Micromonosporaceae</taxon>
        <taxon>Actinoplanes</taxon>
    </lineage>
</organism>
<accession>A0A2T0JII0</accession>
<name>A0A2T0JII0_9ACTN</name>
<evidence type="ECO:0000256" key="1">
    <source>
        <dbReference type="SAM" id="MobiDB-lite"/>
    </source>
</evidence>
<protein>
    <submittedName>
        <fullName evidence="2">Uncharacterized protein</fullName>
    </submittedName>
</protein>
<evidence type="ECO:0000313" key="2">
    <source>
        <dbReference type="EMBL" id="PRX07390.1"/>
    </source>
</evidence>
<dbReference type="AlphaFoldDB" id="A0A2T0JII0"/>
<dbReference type="EMBL" id="PVMZ01000042">
    <property type="protein sequence ID" value="PRX07390.1"/>
    <property type="molecule type" value="Genomic_DNA"/>
</dbReference>
<evidence type="ECO:0000313" key="3">
    <source>
        <dbReference type="Proteomes" id="UP000239415"/>
    </source>
</evidence>
<dbReference type="OrthoDB" id="9848433at2"/>